<organism evidence="6 7">
    <name type="scientific">Leekyejoonella antrihumi</name>
    <dbReference type="NCBI Taxonomy" id="1660198"/>
    <lineage>
        <taxon>Bacteria</taxon>
        <taxon>Bacillati</taxon>
        <taxon>Actinomycetota</taxon>
        <taxon>Actinomycetes</taxon>
        <taxon>Micrococcales</taxon>
        <taxon>Dermacoccaceae</taxon>
        <taxon>Leekyejoonella</taxon>
    </lineage>
</organism>
<sequence>MQDALRARREVALERLAALTSERARIIDASRDDNADDEHDPEGATIAWDREQTTALVQSTSAQLQQIDLALARIADGWDGSCHVCGKPIGHERLLARPATDQCIACAERPGRSGR</sequence>
<dbReference type="OrthoDB" id="1121111at2"/>
<keyword evidence="2" id="KW-0863">Zinc-finger</keyword>
<evidence type="ECO:0000256" key="2">
    <source>
        <dbReference type="ARBA" id="ARBA00022771"/>
    </source>
</evidence>
<keyword evidence="7" id="KW-1185">Reference proteome</keyword>
<proteinExistence type="predicted"/>
<dbReference type="PROSITE" id="PS51128">
    <property type="entry name" value="ZF_DKSA_2"/>
    <property type="match status" value="1"/>
</dbReference>
<gene>
    <name evidence="6" type="ORF">FGL98_22935</name>
</gene>
<protein>
    <submittedName>
        <fullName evidence="6">TraR/DksA family transcriptional regulator</fullName>
    </submittedName>
</protein>
<dbReference type="SUPFAM" id="SSF109635">
    <property type="entry name" value="DnaK suppressor protein DksA, alpha-hairpin domain"/>
    <property type="match status" value="1"/>
</dbReference>
<evidence type="ECO:0000259" key="5">
    <source>
        <dbReference type="Pfam" id="PF01258"/>
    </source>
</evidence>
<dbReference type="Proteomes" id="UP000320244">
    <property type="component" value="Unassembled WGS sequence"/>
</dbReference>
<evidence type="ECO:0000256" key="4">
    <source>
        <dbReference type="PROSITE-ProRule" id="PRU00510"/>
    </source>
</evidence>
<dbReference type="PANTHER" id="PTHR33823">
    <property type="entry name" value="RNA POLYMERASE-BINDING TRANSCRIPTION FACTOR DKSA-RELATED"/>
    <property type="match status" value="1"/>
</dbReference>
<evidence type="ECO:0000313" key="6">
    <source>
        <dbReference type="EMBL" id="TWP32949.1"/>
    </source>
</evidence>
<dbReference type="EMBL" id="VCQV01000053">
    <property type="protein sequence ID" value="TWP32949.1"/>
    <property type="molecule type" value="Genomic_DNA"/>
</dbReference>
<dbReference type="GO" id="GO:0008270">
    <property type="term" value="F:zinc ion binding"/>
    <property type="evidence" value="ECO:0007669"/>
    <property type="project" value="UniProtKB-KW"/>
</dbReference>
<dbReference type="InterPro" id="IPR037187">
    <property type="entry name" value="DnaK_N"/>
</dbReference>
<comment type="caution">
    <text evidence="6">The sequence shown here is derived from an EMBL/GenBank/DDBJ whole genome shotgun (WGS) entry which is preliminary data.</text>
</comment>
<name>A0A563DS01_9MICO</name>
<feature type="domain" description="Zinc finger DksA/TraR C4-type" evidence="5">
    <location>
        <begin position="80"/>
        <end position="109"/>
    </location>
</feature>
<evidence type="ECO:0000256" key="1">
    <source>
        <dbReference type="ARBA" id="ARBA00022723"/>
    </source>
</evidence>
<dbReference type="Gene3D" id="1.20.120.910">
    <property type="entry name" value="DksA, coiled-coil domain"/>
    <property type="match status" value="1"/>
</dbReference>
<reference evidence="6 7" key="2">
    <citation type="submission" date="2019-08" db="EMBL/GenBank/DDBJ databases">
        <title>Jejuicoccus antrihumi gen. nov., sp. nov., a new member of the family Dermacoccaceae isolated from a cave.</title>
        <authorList>
            <person name="Schumann P."/>
            <person name="Kim I.S."/>
        </authorList>
    </citation>
    <scope>NUCLEOTIDE SEQUENCE [LARGE SCALE GENOMIC DNA]</scope>
    <source>
        <strain evidence="6 7">C5-26</strain>
    </source>
</reference>
<keyword evidence="1" id="KW-0479">Metal-binding</keyword>
<accession>A0A563DS01</accession>
<evidence type="ECO:0000256" key="3">
    <source>
        <dbReference type="ARBA" id="ARBA00022833"/>
    </source>
</evidence>
<dbReference type="AlphaFoldDB" id="A0A563DS01"/>
<feature type="zinc finger region" description="dksA C4-type" evidence="4">
    <location>
        <begin position="82"/>
        <end position="106"/>
    </location>
</feature>
<dbReference type="Pfam" id="PF01258">
    <property type="entry name" value="zf-dskA_traR"/>
    <property type="match status" value="1"/>
</dbReference>
<evidence type="ECO:0000313" key="7">
    <source>
        <dbReference type="Proteomes" id="UP000320244"/>
    </source>
</evidence>
<dbReference type="InterPro" id="IPR000962">
    <property type="entry name" value="Znf_DskA_TraR"/>
</dbReference>
<dbReference type="SUPFAM" id="SSF57716">
    <property type="entry name" value="Glucocorticoid receptor-like (DNA-binding domain)"/>
    <property type="match status" value="1"/>
</dbReference>
<keyword evidence="3" id="KW-0862">Zinc</keyword>
<reference evidence="6 7" key="1">
    <citation type="submission" date="2019-05" db="EMBL/GenBank/DDBJ databases">
        <authorList>
            <person name="Lee S.D."/>
        </authorList>
    </citation>
    <scope>NUCLEOTIDE SEQUENCE [LARGE SCALE GENOMIC DNA]</scope>
    <source>
        <strain evidence="6 7">C5-26</strain>
    </source>
</reference>